<organism evidence="1">
    <name type="scientific">Dendroctonus ponderosae</name>
    <name type="common">Mountain pine beetle</name>
    <dbReference type="NCBI Taxonomy" id="77166"/>
    <lineage>
        <taxon>Eukaryota</taxon>
        <taxon>Metazoa</taxon>
        <taxon>Ecdysozoa</taxon>
        <taxon>Arthropoda</taxon>
        <taxon>Hexapoda</taxon>
        <taxon>Insecta</taxon>
        <taxon>Pterygota</taxon>
        <taxon>Neoptera</taxon>
        <taxon>Endopterygota</taxon>
        <taxon>Coleoptera</taxon>
        <taxon>Polyphaga</taxon>
        <taxon>Cucujiformia</taxon>
        <taxon>Curculionidae</taxon>
        <taxon>Scolytinae</taxon>
        <taxon>Dendroctonus</taxon>
    </lineage>
</organism>
<dbReference type="GO" id="GO:0003676">
    <property type="term" value="F:nucleic acid binding"/>
    <property type="evidence" value="ECO:0007669"/>
    <property type="project" value="InterPro"/>
</dbReference>
<gene>
    <name evidence="1" type="ORF">YQE_04733</name>
</gene>
<name>N6UJH0_DENPD</name>
<dbReference type="Gene3D" id="3.30.420.10">
    <property type="entry name" value="Ribonuclease H-like superfamily/Ribonuclease H"/>
    <property type="match status" value="1"/>
</dbReference>
<sequence length="189" mass="22203">MAMKAVTRCILRCVLLSPENSPAAIAWHNISKQPKSTDFNQRHRSRSRNFPKHRDESLKFGFNVWSGMVGSKILEPFIFEGHLNGTRCLQFLWNHLDFMLDDLDLETWRNVQWFQHDGALPYNFFQVRNHLDLTFLGTWIGRNGPILWPPRSPDLSPLDLFLWGAVKNTVYKHKYSYLNALKEAVREFI</sequence>
<reference evidence="1" key="1">
    <citation type="journal article" date="2013" name="Genome Biol.">
        <title>Draft genome of the mountain pine beetle, Dendroctonus ponderosae Hopkins, a major forest pest.</title>
        <authorList>
            <person name="Keeling C.I."/>
            <person name="Yuen M.M."/>
            <person name="Liao N.Y."/>
            <person name="Docking T.R."/>
            <person name="Chan S.K."/>
            <person name="Taylor G.A."/>
            <person name="Palmquist D.L."/>
            <person name="Jackman S.D."/>
            <person name="Nguyen A."/>
            <person name="Li M."/>
            <person name="Henderson H."/>
            <person name="Janes J.K."/>
            <person name="Zhao Y."/>
            <person name="Pandoh P."/>
            <person name="Moore R."/>
            <person name="Sperling F.A."/>
            <person name="Huber D.P."/>
            <person name="Birol I."/>
            <person name="Jones S.J."/>
            <person name="Bohlmann J."/>
        </authorList>
    </citation>
    <scope>NUCLEOTIDE SEQUENCE</scope>
</reference>
<protein>
    <submittedName>
        <fullName evidence="1">Uncharacterized protein</fullName>
    </submittedName>
</protein>
<feature type="non-terminal residue" evidence="1">
    <location>
        <position position="1"/>
    </location>
</feature>
<dbReference type="AlphaFoldDB" id="N6UJH0"/>
<dbReference type="InterPro" id="IPR036397">
    <property type="entry name" value="RNaseH_sf"/>
</dbReference>
<dbReference type="PANTHER" id="PTHR47326:SF1">
    <property type="entry name" value="HTH PSQ-TYPE DOMAIN-CONTAINING PROTEIN"/>
    <property type="match status" value="1"/>
</dbReference>
<proteinExistence type="predicted"/>
<dbReference type="HOGENOM" id="CLU_1435799_0_0_1"/>
<dbReference type="EMBL" id="KB740833">
    <property type="protein sequence ID" value="ENN78807.1"/>
    <property type="molecule type" value="Genomic_DNA"/>
</dbReference>
<evidence type="ECO:0000313" key="1">
    <source>
        <dbReference type="EMBL" id="ENN78807.1"/>
    </source>
</evidence>
<dbReference type="OMA" id="FTHNGIN"/>
<dbReference type="PANTHER" id="PTHR47326">
    <property type="entry name" value="TRANSPOSABLE ELEMENT TC3 TRANSPOSASE-LIKE PROTEIN"/>
    <property type="match status" value="1"/>
</dbReference>
<accession>N6UJH0</accession>